<dbReference type="KEGG" id="scou:SCORR_v1c05790"/>
<reference evidence="1 2" key="1">
    <citation type="submission" date="2017-07" db="EMBL/GenBank/DDBJ databases">
        <title>Complete genome sequence of Spiroplasma corruscae EC-1 (DSM 19793).</title>
        <authorList>
            <person name="Tsai Y.-M."/>
            <person name="Lo W.-S."/>
            <person name="Kuo C.-H."/>
        </authorList>
    </citation>
    <scope>NUCLEOTIDE SEQUENCE [LARGE SCALE GENOMIC DNA]</scope>
    <source>
        <strain evidence="1 2">EC-1</strain>
    </source>
</reference>
<proteinExistence type="predicted"/>
<dbReference type="RefSeq" id="WP_094048998.1">
    <property type="nucleotide sequence ID" value="NZ_CP022535.1"/>
</dbReference>
<dbReference type="EMBL" id="CP022535">
    <property type="protein sequence ID" value="ASP28351.1"/>
    <property type="molecule type" value="Genomic_DNA"/>
</dbReference>
<name>A0A222EPS0_9MOLU</name>
<dbReference type="AlphaFoldDB" id="A0A222EPS0"/>
<dbReference type="Proteomes" id="UP000203229">
    <property type="component" value="Chromosome"/>
</dbReference>
<dbReference type="Gene3D" id="1.10.30.50">
    <property type="match status" value="1"/>
</dbReference>
<gene>
    <name evidence="1" type="ORF">SCORR_v1c05790</name>
</gene>
<dbReference type="OrthoDB" id="389741at2"/>
<organism evidence="1 2">
    <name type="scientific">Spiroplasma corruscae</name>
    <dbReference type="NCBI Taxonomy" id="216934"/>
    <lineage>
        <taxon>Bacteria</taxon>
        <taxon>Bacillati</taxon>
        <taxon>Mycoplasmatota</taxon>
        <taxon>Mollicutes</taxon>
        <taxon>Entomoplasmatales</taxon>
        <taxon>Spiroplasmataceae</taxon>
        <taxon>Spiroplasma</taxon>
    </lineage>
</organism>
<sequence>MNQSPYYFLTNTDIEIWNNSLDCDCEVDECISNHKLCALCKKVIIFNSYEACQPTSQYKWNIDHIIPKSRFNELTNYANLRNIYNVNDKKNKQITHVICNKIKGDEFNPNFENGFGFINNTNI</sequence>
<protein>
    <submittedName>
        <fullName evidence="1">Uncharacterized protein</fullName>
    </submittedName>
</protein>
<evidence type="ECO:0000313" key="1">
    <source>
        <dbReference type="EMBL" id="ASP28351.1"/>
    </source>
</evidence>
<accession>A0A222EPS0</accession>
<evidence type="ECO:0000313" key="2">
    <source>
        <dbReference type="Proteomes" id="UP000203229"/>
    </source>
</evidence>
<keyword evidence="2" id="KW-1185">Reference proteome</keyword>